<keyword evidence="10" id="KW-1185">Reference proteome</keyword>
<dbReference type="SUPFAM" id="SSF56059">
    <property type="entry name" value="Glutathione synthetase ATP-binding domain-like"/>
    <property type="match status" value="1"/>
</dbReference>
<evidence type="ECO:0000256" key="6">
    <source>
        <dbReference type="PROSITE-ProRule" id="PRU00409"/>
    </source>
</evidence>
<dbReference type="Gene3D" id="3.30.470.20">
    <property type="entry name" value="ATP-grasp fold, B domain"/>
    <property type="match status" value="1"/>
</dbReference>
<reference evidence="9 10" key="1">
    <citation type="submission" date="2024-08" db="EMBL/GenBank/DDBJ databases">
        <title>Genome mining of Saccharopolyspora cebuensis PGLac3 from Nigerian medicinal plant.</title>
        <authorList>
            <person name="Ezeobiora C.E."/>
            <person name="Igbokwe N.H."/>
            <person name="Amin D.H."/>
            <person name="Mendie U.E."/>
        </authorList>
    </citation>
    <scope>NUCLEOTIDE SEQUENCE [LARGE SCALE GENOMIC DNA]</scope>
    <source>
        <strain evidence="9 10">PGLac3</strain>
    </source>
</reference>
<dbReference type="SMART" id="SM00878">
    <property type="entry name" value="Biotin_carb_C"/>
    <property type="match status" value="1"/>
</dbReference>
<organism evidence="9 10">
    <name type="scientific">Saccharopolyspora cebuensis</name>
    <dbReference type="NCBI Taxonomy" id="418759"/>
    <lineage>
        <taxon>Bacteria</taxon>
        <taxon>Bacillati</taxon>
        <taxon>Actinomycetota</taxon>
        <taxon>Actinomycetes</taxon>
        <taxon>Pseudonocardiales</taxon>
        <taxon>Pseudonocardiaceae</taxon>
        <taxon>Saccharopolyspora</taxon>
    </lineage>
</organism>
<dbReference type="InterPro" id="IPR005482">
    <property type="entry name" value="Biotin_COase_C"/>
</dbReference>
<gene>
    <name evidence="9" type="ORF">AB8O55_12370</name>
</gene>
<dbReference type="NCBIfam" id="NF006367">
    <property type="entry name" value="PRK08591.1"/>
    <property type="match status" value="1"/>
</dbReference>
<dbReference type="PANTHER" id="PTHR18866">
    <property type="entry name" value="CARBOXYLASE:PYRUVATE/ACETYL-COA/PROPIONYL-COA CARBOXYLASE"/>
    <property type="match status" value="1"/>
</dbReference>
<sequence length="455" mass="48650">MTGLGRVLVANRGEIAVRTIRACHALGVEAVAVYSDADEHSRWVRIADHAVHIGRSAASKSYLDGEALLKAAKQSECDAVHPGYGFLSESAEFARAVLDAGLVFVGPTPEAIERMGDKATARRTARDAGVPVVPGSGAVADLAEAEAAAGDVGYPMLIKAAAGGGGRGIRPVRDGAELAAVLPSAQAEARSAFGDGTTYLERAIPHARHIEVQVLADEHGNAVHLFERDCSVQRRRQKLIEEAPAPGLHEVTRQAITTAAVRLAHHVGYRGAGTVEFLVDAEENYYFIEMNTRVQVEHPITEAITGVDVVAEQLRIAGGAPLSFAQDEVDRRGAAVELRINAEDPDHDFAPSPGTIERLDLPGGPGVRVETGVVRGDRISPFYDSLIAKLVCWGADRDQAYARARQALAELELEGVHSTVPLHRRLVADAELRAGPVHTLWLEQRLGERPADADR</sequence>
<evidence type="ECO:0000256" key="1">
    <source>
        <dbReference type="ARBA" id="ARBA00013263"/>
    </source>
</evidence>
<evidence type="ECO:0000259" key="7">
    <source>
        <dbReference type="PROSITE" id="PS50975"/>
    </source>
</evidence>
<evidence type="ECO:0000256" key="3">
    <source>
        <dbReference type="ARBA" id="ARBA00022741"/>
    </source>
</evidence>
<dbReference type="SUPFAM" id="SSF51246">
    <property type="entry name" value="Rudiment single hybrid motif"/>
    <property type="match status" value="1"/>
</dbReference>
<dbReference type="PROSITE" id="PS00867">
    <property type="entry name" value="CPSASE_2"/>
    <property type="match status" value="1"/>
</dbReference>
<dbReference type="InterPro" id="IPR050856">
    <property type="entry name" value="Biotin_carboxylase_complex"/>
</dbReference>
<evidence type="ECO:0000256" key="2">
    <source>
        <dbReference type="ARBA" id="ARBA00022598"/>
    </source>
</evidence>
<dbReference type="PROSITE" id="PS00866">
    <property type="entry name" value="CPSASE_1"/>
    <property type="match status" value="1"/>
</dbReference>
<dbReference type="Proteomes" id="UP001564626">
    <property type="component" value="Unassembled WGS sequence"/>
</dbReference>
<evidence type="ECO:0000259" key="8">
    <source>
        <dbReference type="PROSITE" id="PS50979"/>
    </source>
</evidence>
<dbReference type="EC" id="6.3.4.14" evidence="1"/>
<dbReference type="InterPro" id="IPR005481">
    <property type="entry name" value="BC-like_N"/>
</dbReference>
<dbReference type="InterPro" id="IPR005479">
    <property type="entry name" value="CPAse_ATP-bd"/>
</dbReference>
<evidence type="ECO:0000313" key="9">
    <source>
        <dbReference type="EMBL" id="MEY8040190.1"/>
    </source>
</evidence>
<dbReference type="PANTHER" id="PTHR18866:SF33">
    <property type="entry name" value="METHYLCROTONOYL-COA CARBOXYLASE SUBUNIT ALPHA, MITOCHONDRIAL-RELATED"/>
    <property type="match status" value="1"/>
</dbReference>
<evidence type="ECO:0000256" key="5">
    <source>
        <dbReference type="ARBA" id="ARBA00023267"/>
    </source>
</evidence>
<dbReference type="RefSeq" id="WP_345365510.1">
    <property type="nucleotide sequence ID" value="NZ_BAABII010000016.1"/>
</dbReference>
<dbReference type="SUPFAM" id="SSF52440">
    <property type="entry name" value="PreATP-grasp domain"/>
    <property type="match status" value="1"/>
</dbReference>
<evidence type="ECO:0000313" key="10">
    <source>
        <dbReference type="Proteomes" id="UP001564626"/>
    </source>
</evidence>
<keyword evidence="3 6" id="KW-0547">Nucleotide-binding</keyword>
<accession>A0ABV4CGF3</accession>
<feature type="domain" description="Biotin carboxylation" evidence="8">
    <location>
        <begin position="3"/>
        <end position="447"/>
    </location>
</feature>
<dbReference type="EMBL" id="JBGEHV010000019">
    <property type="protein sequence ID" value="MEY8040190.1"/>
    <property type="molecule type" value="Genomic_DNA"/>
</dbReference>
<keyword evidence="4 6" id="KW-0067">ATP-binding</keyword>
<dbReference type="InterPro" id="IPR016185">
    <property type="entry name" value="PreATP-grasp_dom_sf"/>
</dbReference>
<dbReference type="InterPro" id="IPR011054">
    <property type="entry name" value="Rudment_hybrid_motif"/>
</dbReference>
<name>A0ABV4CGF3_9PSEU</name>
<dbReference type="Pfam" id="PF00289">
    <property type="entry name" value="Biotin_carb_N"/>
    <property type="match status" value="1"/>
</dbReference>
<dbReference type="Pfam" id="PF02785">
    <property type="entry name" value="Biotin_carb_C"/>
    <property type="match status" value="1"/>
</dbReference>
<dbReference type="Pfam" id="PF02786">
    <property type="entry name" value="CPSase_L_D2"/>
    <property type="match status" value="1"/>
</dbReference>
<comment type="caution">
    <text evidence="9">The sequence shown here is derived from an EMBL/GenBank/DDBJ whole genome shotgun (WGS) entry which is preliminary data.</text>
</comment>
<dbReference type="InterPro" id="IPR011764">
    <property type="entry name" value="Biotin_carboxylation_dom"/>
</dbReference>
<feature type="domain" description="ATP-grasp" evidence="7">
    <location>
        <begin position="122"/>
        <end position="318"/>
    </location>
</feature>
<dbReference type="PROSITE" id="PS50979">
    <property type="entry name" value="BC"/>
    <property type="match status" value="1"/>
</dbReference>
<keyword evidence="5" id="KW-0092">Biotin</keyword>
<evidence type="ECO:0000256" key="4">
    <source>
        <dbReference type="ARBA" id="ARBA00022840"/>
    </source>
</evidence>
<protein>
    <recommendedName>
        <fullName evidence="1">biotin carboxylase</fullName>
        <ecNumber evidence="1">6.3.4.14</ecNumber>
    </recommendedName>
</protein>
<dbReference type="InterPro" id="IPR011761">
    <property type="entry name" value="ATP-grasp"/>
</dbReference>
<dbReference type="PROSITE" id="PS50975">
    <property type="entry name" value="ATP_GRASP"/>
    <property type="match status" value="1"/>
</dbReference>
<proteinExistence type="predicted"/>
<keyword evidence="2" id="KW-0436">Ligase</keyword>